<dbReference type="OrthoDB" id="5584941at2"/>
<dbReference type="CDD" id="cd02209">
    <property type="entry name" value="cupin_XRE_C"/>
    <property type="match status" value="1"/>
</dbReference>
<dbReference type="SMART" id="SM00530">
    <property type="entry name" value="HTH_XRE"/>
    <property type="match status" value="1"/>
</dbReference>
<dbReference type="PROSITE" id="PS50943">
    <property type="entry name" value="HTH_CROC1"/>
    <property type="match status" value="1"/>
</dbReference>
<dbReference type="Pfam" id="PF01381">
    <property type="entry name" value="HTH_3"/>
    <property type="match status" value="1"/>
</dbReference>
<evidence type="ECO:0000256" key="2">
    <source>
        <dbReference type="SAM" id="MobiDB-lite"/>
    </source>
</evidence>
<keyword evidence="1" id="KW-0238">DNA-binding</keyword>
<dbReference type="InterPro" id="IPR014710">
    <property type="entry name" value="RmlC-like_jellyroll"/>
</dbReference>
<keyword evidence="5" id="KW-1185">Reference proteome</keyword>
<dbReference type="CDD" id="cd00093">
    <property type="entry name" value="HTH_XRE"/>
    <property type="match status" value="1"/>
</dbReference>
<dbReference type="SUPFAM" id="SSF47413">
    <property type="entry name" value="lambda repressor-like DNA-binding domains"/>
    <property type="match status" value="1"/>
</dbReference>
<dbReference type="InterPro" id="IPR010982">
    <property type="entry name" value="Lambda_DNA-bd_dom_sf"/>
</dbReference>
<evidence type="ECO:0000313" key="5">
    <source>
        <dbReference type="Proteomes" id="UP000321805"/>
    </source>
</evidence>
<dbReference type="InterPro" id="IPR011051">
    <property type="entry name" value="RmlC_Cupin_sf"/>
</dbReference>
<dbReference type="PANTHER" id="PTHR46797">
    <property type="entry name" value="HTH-TYPE TRANSCRIPTIONAL REGULATOR"/>
    <property type="match status" value="1"/>
</dbReference>
<dbReference type="Proteomes" id="UP000321805">
    <property type="component" value="Chromosome"/>
</dbReference>
<feature type="compositionally biased region" description="Pro residues" evidence="2">
    <location>
        <begin position="8"/>
        <end position="17"/>
    </location>
</feature>
<gene>
    <name evidence="4" type="ORF">FSW04_18465</name>
</gene>
<dbReference type="GO" id="GO:0005829">
    <property type="term" value="C:cytosol"/>
    <property type="evidence" value="ECO:0007669"/>
    <property type="project" value="TreeGrafter"/>
</dbReference>
<name>A0A5B8U8P0_9ACTN</name>
<proteinExistence type="predicted"/>
<dbReference type="SUPFAM" id="SSF51182">
    <property type="entry name" value="RmlC-like cupins"/>
    <property type="match status" value="1"/>
</dbReference>
<dbReference type="PANTHER" id="PTHR46797:SF1">
    <property type="entry name" value="METHYLPHOSPHONATE SYNTHASE"/>
    <property type="match status" value="1"/>
</dbReference>
<dbReference type="EMBL" id="CP042430">
    <property type="protein sequence ID" value="QEC49360.1"/>
    <property type="molecule type" value="Genomic_DNA"/>
</dbReference>
<evidence type="ECO:0000313" key="4">
    <source>
        <dbReference type="EMBL" id="QEC49360.1"/>
    </source>
</evidence>
<dbReference type="InterPro" id="IPR001387">
    <property type="entry name" value="Cro/C1-type_HTH"/>
</dbReference>
<protein>
    <submittedName>
        <fullName evidence="4">Helix-turn-helix domain-containing protein</fullName>
    </submittedName>
</protein>
<dbReference type="Gene3D" id="2.60.120.10">
    <property type="entry name" value="Jelly Rolls"/>
    <property type="match status" value="1"/>
</dbReference>
<dbReference type="InterPro" id="IPR050807">
    <property type="entry name" value="TransReg_Diox_bact_type"/>
</dbReference>
<feature type="region of interest" description="Disordered" evidence="2">
    <location>
        <begin position="1"/>
        <end position="23"/>
    </location>
</feature>
<dbReference type="Gene3D" id="1.10.260.40">
    <property type="entry name" value="lambda repressor-like DNA-binding domains"/>
    <property type="match status" value="1"/>
</dbReference>
<evidence type="ECO:0000256" key="1">
    <source>
        <dbReference type="ARBA" id="ARBA00023125"/>
    </source>
</evidence>
<evidence type="ECO:0000259" key="3">
    <source>
        <dbReference type="PROSITE" id="PS50943"/>
    </source>
</evidence>
<dbReference type="InterPro" id="IPR013096">
    <property type="entry name" value="Cupin_2"/>
</dbReference>
<dbReference type="RefSeq" id="WP_146921722.1">
    <property type="nucleotide sequence ID" value="NZ_CP042430.1"/>
</dbReference>
<dbReference type="GO" id="GO:0003700">
    <property type="term" value="F:DNA-binding transcription factor activity"/>
    <property type="evidence" value="ECO:0007669"/>
    <property type="project" value="TreeGrafter"/>
</dbReference>
<dbReference type="Pfam" id="PF07883">
    <property type="entry name" value="Cupin_2"/>
    <property type="match status" value="1"/>
</dbReference>
<accession>A0A5B8U8P0</accession>
<dbReference type="AlphaFoldDB" id="A0A5B8U8P0"/>
<feature type="domain" description="HTH cro/C1-type" evidence="3">
    <location>
        <begin position="32"/>
        <end position="86"/>
    </location>
</feature>
<dbReference type="GO" id="GO:0003677">
    <property type="term" value="F:DNA binding"/>
    <property type="evidence" value="ECO:0007669"/>
    <property type="project" value="UniProtKB-KW"/>
</dbReference>
<sequence length="210" mass="22659">MATDPIPRRPVPSPPDEPSGLDELGRRIGRAVRALRLGLGWSLGDLARVAGLSKTILGRIERGEGNPSMETLWRLSQALSVPLGTLLSPPERPRTRRIPAREGEPLRAGSGMAAWLVHAEGREHRSEVFELALPAGADQRSEPHLPGTEELIVCLSGRLRVGPDGEEADLRRGDAAWFEADVAHHYAAARDARALCLMLYPSLPGAAGSR</sequence>
<reference evidence="4 5" key="1">
    <citation type="journal article" date="2018" name="J. Microbiol.">
        <title>Baekduia soli gen. nov., sp. nov., a novel bacterium isolated from the soil of Baekdu Mountain and proposal of a novel family name, Baekduiaceae fam. nov.</title>
        <authorList>
            <person name="An D.S."/>
            <person name="Siddiqi M.Z."/>
            <person name="Kim K.H."/>
            <person name="Yu H.S."/>
            <person name="Im W.T."/>
        </authorList>
    </citation>
    <scope>NUCLEOTIDE SEQUENCE [LARGE SCALE GENOMIC DNA]</scope>
    <source>
        <strain evidence="4 5">BR7-21</strain>
    </source>
</reference>
<dbReference type="KEGG" id="bsol:FSW04_18465"/>
<organism evidence="4 5">
    <name type="scientific">Baekduia soli</name>
    <dbReference type="NCBI Taxonomy" id="496014"/>
    <lineage>
        <taxon>Bacteria</taxon>
        <taxon>Bacillati</taxon>
        <taxon>Actinomycetota</taxon>
        <taxon>Thermoleophilia</taxon>
        <taxon>Solirubrobacterales</taxon>
        <taxon>Baekduiaceae</taxon>
        <taxon>Baekduia</taxon>
    </lineage>
</organism>